<dbReference type="Proteomes" id="UP000218810">
    <property type="component" value="Unassembled WGS sequence"/>
</dbReference>
<dbReference type="RefSeq" id="WP_095719343.1">
    <property type="nucleotide sequence ID" value="NZ_NTGA01000038.1"/>
</dbReference>
<keyword evidence="2" id="KW-1185">Reference proteome</keyword>
<dbReference type="EMBL" id="NTGA01000038">
    <property type="protein sequence ID" value="PAY21864.1"/>
    <property type="molecule type" value="Genomic_DNA"/>
</dbReference>
<evidence type="ECO:0000313" key="2">
    <source>
        <dbReference type="Proteomes" id="UP000218810"/>
    </source>
</evidence>
<dbReference type="AlphaFoldDB" id="A0A2A2WLM7"/>
<evidence type="ECO:0008006" key="3">
    <source>
        <dbReference type="Google" id="ProtNLM"/>
    </source>
</evidence>
<comment type="caution">
    <text evidence="1">The sequence shown here is derived from an EMBL/GenBank/DDBJ whole genome shotgun (WGS) entry which is preliminary data.</text>
</comment>
<evidence type="ECO:0000313" key="1">
    <source>
        <dbReference type="EMBL" id="PAY21864.1"/>
    </source>
</evidence>
<sequence>MSTTDSPATRSPDSPLIVADVDHWRQWLATNDDTSDGIWLMLAKKGITSPTSLPYQGALEEALCSGWIDGQRRSHDEKTFVQRFTPRRARSIWSLRNVEIVTRLAEEQRLRPRGVAEIERAQSDGRWDRAYAGSATAELPEVLVTALEATPAAGAAFARLTRAERYSAIHPLLIAPDEATLTRRVGRLIARLTSP</sequence>
<dbReference type="Pfam" id="PF13376">
    <property type="entry name" value="OmdA"/>
    <property type="match status" value="1"/>
</dbReference>
<proteinExistence type="predicted"/>
<organism evidence="1 2">
    <name type="scientific">Dietzia natronolimnaea</name>
    <dbReference type="NCBI Taxonomy" id="161920"/>
    <lineage>
        <taxon>Bacteria</taxon>
        <taxon>Bacillati</taxon>
        <taxon>Actinomycetota</taxon>
        <taxon>Actinomycetes</taxon>
        <taxon>Mycobacteriales</taxon>
        <taxon>Dietziaceae</taxon>
        <taxon>Dietzia</taxon>
    </lineage>
</organism>
<reference evidence="2" key="1">
    <citation type="submission" date="2017-09" db="EMBL/GenBank/DDBJ databases">
        <authorList>
            <person name="Zhang Y."/>
            <person name="Huang X."/>
            <person name="Liu J."/>
            <person name="Lu L."/>
            <person name="Peng K."/>
        </authorList>
    </citation>
    <scope>NUCLEOTIDE SEQUENCE [LARGE SCALE GENOMIC DNA]</scope>
    <source>
        <strain evidence="2">S-XJ-1</strain>
    </source>
</reference>
<gene>
    <name evidence="1" type="ORF">CEY15_16505</name>
</gene>
<name>A0A2A2WLM7_9ACTN</name>
<accession>A0A2A2WLM7</accession>
<protein>
    <recommendedName>
        <fullName evidence="3">OmdA domain containing protein</fullName>
    </recommendedName>
</protein>
<dbReference type="OrthoDB" id="9796999at2"/>